<dbReference type="Proteomes" id="UP000077469">
    <property type="component" value="Chromosome"/>
</dbReference>
<dbReference type="EMBL" id="CP007141">
    <property type="protein sequence ID" value="AJC72859.1"/>
    <property type="molecule type" value="Genomic_DNA"/>
</dbReference>
<evidence type="ECO:0000256" key="1">
    <source>
        <dbReference type="ARBA" id="ARBA00022448"/>
    </source>
</evidence>
<dbReference type="OrthoDB" id="9801958at2"/>
<keyword evidence="1" id="KW-0813">Transport</keyword>
<dbReference type="PaxDb" id="1123384-AJ81_00015"/>
<proteinExistence type="predicted"/>
<dbReference type="SUPFAM" id="SSF52540">
    <property type="entry name" value="P-loop containing nucleoside triphosphate hydrolases"/>
    <property type="match status" value="1"/>
</dbReference>
<keyword evidence="7" id="KW-1185">Reference proteome</keyword>
<dbReference type="InterPro" id="IPR017871">
    <property type="entry name" value="ABC_transporter-like_CS"/>
</dbReference>
<evidence type="ECO:0000313" key="5">
    <source>
        <dbReference type="EMBL" id="AJC72845.1"/>
    </source>
</evidence>
<dbReference type="PROSITE" id="PS50893">
    <property type="entry name" value="ABC_TRANSPORTER_2"/>
    <property type="match status" value="1"/>
</dbReference>
<feature type="domain" description="ABC transporter" evidence="4">
    <location>
        <begin position="5"/>
        <end position="217"/>
    </location>
</feature>
<evidence type="ECO:0000259" key="4">
    <source>
        <dbReference type="PROSITE" id="PS50893"/>
    </source>
</evidence>
<dbReference type="Pfam" id="PF00005">
    <property type="entry name" value="ABC_tran"/>
    <property type="match status" value="1"/>
</dbReference>
<dbReference type="InterPro" id="IPR003593">
    <property type="entry name" value="AAA+_ATPase"/>
</dbReference>
<dbReference type="GO" id="GO:0016887">
    <property type="term" value="F:ATP hydrolysis activity"/>
    <property type="evidence" value="ECO:0007669"/>
    <property type="project" value="InterPro"/>
</dbReference>
<evidence type="ECO:0000313" key="6">
    <source>
        <dbReference type="EMBL" id="AJC72859.1"/>
    </source>
</evidence>
<dbReference type="KEGG" id="phy:AJ81_00090"/>
<dbReference type="KEGG" id="phy:AJ81_00015"/>
<evidence type="ECO:0000256" key="3">
    <source>
        <dbReference type="ARBA" id="ARBA00022840"/>
    </source>
</evidence>
<name>A0A0U1YDM2_9THEM</name>
<dbReference type="PATRIC" id="fig|1123384.7.peg.18"/>
<dbReference type="RefSeq" id="WP_031502928.1">
    <property type="nucleotide sequence ID" value="NC_022795.1"/>
</dbReference>
<organism evidence="6 7">
    <name type="scientific">Pseudothermotoga hypogea DSM 11164 = NBRC 106472</name>
    <dbReference type="NCBI Taxonomy" id="1123384"/>
    <lineage>
        <taxon>Bacteria</taxon>
        <taxon>Thermotogati</taxon>
        <taxon>Thermotogota</taxon>
        <taxon>Thermotogae</taxon>
        <taxon>Thermotogales</taxon>
        <taxon>Thermotogaceae</taxon>
        <taxon>Pseudothermotoga</taxon>
    </lineage>
</organism>
<evidence type="ECO:0000256" key="2">
    <source>
        <dbReference type="ARBA" id="ARBA00022741"/>
    </source>
</evidence>
<sequence>MKCILELKGIFKNYGKLPVLGGIDLKLFESDAVAIVGPSGCGKTTLLRVIANLEKPDSGLINRFYNRLGFVFQEDRLIPWYNVRKNLELVCDDERKIQRTLQRVGLAGFEHYKPGQLSGGMKQRLNFARALIVEPELLLLDEPFRSLDTPTKIRLINDLSVLLENMNIGYVLVTHDMREALSLAKRIYIMRGRPAKFVHHIELRNKMDFFDPSFLQLEKTILSHMEDAEAFQ</sequence>
<dbReference type="PANTHER" id="PTHR42788">
    <property type="entry name" value="TAURINE IMPORT ATP-BINDING PROTEIN-RELATED"/>
    <property type="match status" value="1"/>
</dbReference>
<protein>
    <submittedName>
        <fullName evidence="6">ABC transporter ATP-binding protein</fullName>
    </submittedName>
</protein>
<keyword evidence="3 6" id="KW-0067">ATP-binding</keyword>
<dbReference type="InterPro" id="IPR050166">
    <property type="entry name" value="ABC_transporter_ATP-bind"/>
</dbReference>
<dbReference type="GO" id="GO:0005524">
    <property type="term" value="F:ATP binding"/>
    <property type="evidence" value="ECO:0007669"/>
    <property type="project" value="UniProtKB-KW"/>
</dbReference>
<keyword evidence="2" id="KW-0547">Nucleotide-binding</keyword>
<dbReference type="Gene3D" id="3.40.50.300">
    <property type="entry name" value="P-loop containing nucleotide triphosphate hydrolases"/>
    <property type="match status" value="1"/>
</dbReference>
<dbReference type="PANTHER" id="PTHR42788:SF13">
    <property type="entry name" value="ALIPHATIC SULFONATES IMPORT ATP-BINDING PROTEIN SSUB"/>
    <property type="match status" value="1"/>
</dbReference>
<reference evidence="6 7" key="1">
    <citation type="submission" date="2014-01" db="EMBL/GenBank/DDBJ databases">
        <title>Genome sequencing of Thermotog hypogea.</title>
        <authorList>
            <person name="Zhang X."/>
            <person name="Alvare G."/>
            <person name="Fristensky B."/>
            <person name="Chen L."/>
            <person name="Suen T."/>
            <person name="Chen Q."/>
            <person name="Ma K."/>
        </authorList>
    </citation>
    <scope>NUCLEOTIDE SEQUENCE [LARGE SCALE GENOMIC DNA]</scope>
    <source>
        <strain evidence="6 7">DSM 11164</strain>
    </source>
</reference>
<dbReference type="SMART" id="SM00382">
    <property type="entry name" value="AAA"/>
    <property type="match status" value="1"/>
</dbReference>
<gene>
    <name evidence="5" type="ORF">AJ81_00015</name>
    <name evidence="6" type="ORF">AJ81_00090</name>
</gene>
<accession>A0A0U1YDM2</accession>
<evidence type="ECO:0000313" key="7">
    <source>
        <dbReference type="Proteomes" id="UP000077469"/>
    </source>
</evidence>
<dbReference type="STRING" id="1123384.AJ81_00015"/>
<dbReference type="InterPro" id="IPR027417">
    <property type="entry name" value="P-loop_NTPase"/>
</dbReference>
<dbReference type="EMBL" id="CP007141">
    <property type="protein sequence ID" value="AJC72845.1"/>
    <property type="molecule type" value="Genomic_DNA"/>
</dbReference>
<dbReference type="InterPro" id="IPR003439">
    <property type="entry name" value="ABC_transporter-like_ATP-bd"/>
</dbReference>
<dbReference type="AlphaFoldDB" id="A0A0U1YDM2"/>
<dbReference type="PROSITE" id="PS00211">
    <property type="entry name" value="ABC_TRANSPORTER_1"/>
    <property type="match status" value="1"/>
</dbReference>